<proteinExistence type="predicted"/>
<evidence type="ECO:0000256" key="2">
    <source>
        <dbReference type="SAM" id="Phobius"/>
    </source>
</evidence>
<keyword evidence="2" id="KW-0812">Transmembrane</keyword>
<dbReference type="Pfam" id="PF00258">
    <property type="entry name" value="Flavodoxin_1"/>
    <property type="match status" value="1"/>
</dbReference>
<keyword evidence="5" id="KW-1185">Reference proteome</keyword>
<feature type="domain" description="Flavodoxin-like" evidence="3">
    <location>
        <begin position="10"/>
        <end position="161"/>
    </location>
</feature>
<dbReference type="SUPFAM" id="SSF52218">
    <property type="entry name" value="Flavoproteins"/>
    <property type="match status" value="1"/>
</dbReference>
<keyword evidence="2" id="KW-1133">Transmembrane helix</keyword>
<dbReference type="Proteomes" id="UP000013827">
    <property type="component" value="Unassembled WGS sequence"/>
</dbReference>
<evidence type="ECO:0000256" key="1">
    <source>
        <dbReference type="ARBA" id="ARBA00022630"/>
    </source>
</evidence>
<keyword evidence="1" id="KW-0285">Flavoprotein</keyword>
<sequence length="240" mass="25598">MGRSADPTRVLVVYGSESGNARRGITKIVNKWKESGADFTIEGIVAGNSLGQDLSELKSRCDVLLVSCSSFGEGDPPSNYNHFLLALYRAAEAGGSPLEGVQHAVLGYGASVYETFQNCPRLTDKLLESCGSRRLAQRVELDEGSEDDPVVRLKGFETSVYAALQKLPAAHAPHACKWDQPCGKVVEKSEEDLLEVAAFGTGEEGDGRMGAMAFAGMAVAVGLGLAGYKLREQLRQAEAI</sequence>
<keyword evidence="2" id="KW-0472">Membrane</keyword>
<feature type="transmembrane region" description="Helical" evidence="2">
    <location>
        <begin position="209"/>
        <end position="228"/>
    </location>
</feature>
<accession>A0A0D3KHM1</accession>
<dbReference type="EnsemblProtists" id="EOD35256">
    <property type="protein sequence ID" value="EOD35256"/>
    <property type="gene ID" value="EMIHUDRAFT_227563"/>
</dbReference>
<dbReference type="KEGG" id="ehx:EMIHUDRAFT_227563"/>
<dbReference type="InterPro" id="IPR029039">
    <property type="entry name" value="Flavoprotein-like_sf"/>
</dbReference>
<dbReference type="eggNOG" id="ENOG502SE7K">
    <property type="taxonomic scope" value="Eukaryota"/>
</dbReference>
<dbReference type="PRINTS" id="PR00369">
    <property type="entry name" value="FLAVODOXIN"/>
</dbReference>
<dbReference type="GO" id="GO:0050660">
    <property type="term" value="F:flavin adenine dinucleotide binding"/>
    <property type="evidence" value="ECO:0007669"/>
    <property type="project" value="TreeGrafter"/>
</dbReference>
<dbReference type="HOGENOM" id="CLU_101594_0_0_1"/>
<evidence type="ECO:0000313" key="5">
    <source>
        <dbReference type="Proteomes" id="UP000013827"/>
    </source>
</evidence>
<dbReference type="PANTHER" id="PTHR19384">
    <property type="entry name" value="NITRIC OXIDE SYNTHASE-RELATED"/>
    <property type="match status" value="1"/>
</dbReference>
<dbReference type="Gene3D" id="3.40.50.360">
    <property type="match status" value="1"/>
</dbReference>
<reference evidence="4" key="2">
    <citation type="submission" date="2024-10" db="UniProtKB">
        <authorList>
            <consortium name="EnsemblProtists"/>
        </authorList>
    </citation>
    <scope>IDENTIFICATION</scope>
</reference>
<dbReference type="RefSeq" id="XP_005787685.1">
    <property type="nucleotide sequence ID" value="XM_005787628.1"/>
</dbReference>
<dbReference type="AlphaFoldDB" id="A0A0D3KHM1"/>
<protein>
    <recommendedName>
        <fullName evidence="3">Flavodoxin-like domain-containing protein</fullName>
    </recommendedName>
</protein>
<evidence type="ECO:0000259" key="3">
    <source>
        <dbReference type="PROSITE" id="PS50902"/>
    </source>
</evidence>
<dbReference type="InterPro" id="IPR001094">
    <property type="entry name" value="Flavdoxin-like"/>
</dbReference>
<dbReference type="STRING" id="2903.R1FI82"/>
<dbReference type="GeneID" id="17280524"/>
<dbReference type="GO" id="GO:0005829">
    <property type="term" value="C:cytosol"/>
    <property type="evidence" value="ECO:0007669"/>
    <property type="project" value="TreeGrafter"/>
</dbReference>
<reference evidence="5" key="1">
    <citation type="journal article" date="2013" name="Nature">
        <title>Pan genome of the phytoplankton Emiliania underpins its global distribution.</title>
        <authorList>
            <person name="Read B.A."/>
            <person name="Kegel J."/>
            <person name="Klute M.J."/>
            <person name="Kuo A."/>
            <person name="Lefebvre S.C."/>
            <person name="Maumus F."/>
            <person name="Mayer C."/>
            <person name="Miller J."/>
            <person name="Monier A."/>
            <person name="Salamov A."/>
            <person name="Young J."/>
            <person name="Aguilar M."/>
            <person name="Claverie J.M."/>
            <person name="Frickenhaus S."/>
            <person name="Gonzalez K."/>
            <person name="Herman E.K."/>
            <person name="Lin Y.C."/>
            <person name="Napier J."/>
            <person name="Ogata H."/>
            <person name="Sarno A.F."/>
            <person name="Shmutz J."/>
            <person name="Schroeder D."/>
            <person name="de Vargas C."/>
            <person name="Verret F."/>
            <person name="von Dassow P."/>
            <person name="Valentin K."/>
            <person name="Van de Peer Y."/>
            <person name="Wheeler G."/>
            <person name="Dacks J.B."/>
            <person name="Delwiche C.F."/>
            <person name="Dyhrman S.T."/>
            <person name="Glockner G."/>
            <person name="John U."/>
            <person name="Richards T."/>
            <person name="Worden A.Z."/>
            <person name="Zhang X."/>
            <person name="Grigoriev I.V."/>
            <person name="Allen A.E."/>
            <person name="Bidle K."/>
            <person name="Borodovsky M."/>
            <person name="Bowler C."/>
            <person name="Brownlee C."/>
            <person name="Cock J.M."/>
            <person name="Elias M."/>
            <person name="Gladyshev V.N."/>
            <person name="Groth M."/>
            <person name="Guda C."/>
            <person name="Hadaegh A."/>
            <person name="Iglesias-Rodriguez M.D."/>
            <person name="Jenkins J."/>
            <person name="Jones B.M."/>
            <person name="Lawson T."/>
            <person name="Leese F."/>
            <person name="Lindquist E."/>
            <person name="Lobanov A."/>
            <person name="Lomsadze A."/>
            <person name="Malik S.B."/>
            <person name="Marsh M.E."/>
            <person name="Mackinder L."/>
            <person name="Mock T."/>
            <person name="Mueller-Roeber B."/>
            <person name="Pagarete A."/>
            <person name="Parker M."/>
            <person name="Probert I."/>
            <person name="Quesneville H."/>
            <person name="Raines C."/>
            <person name="Rensing S.A."/>
            <person name="Riano-Pachon D.M."/>
            <person name="Richier S."/>
            <person name="Rokitta S."/>
            <person name="Shiraiwa Y."/>
            <person name="Soanes D.M."/>
            <person name="van der Giezen M."/>
            <person name="Wahlund T.M."/>
            <person name="Williams B."/>
            <person name="Wilson W."/>
            <person name="Wolfe G."/>
            <person name="Wurch L.L."/>
        </authorList>
    </citation>
    <scope>NUCLEOTIDE SEQUENCE</scope>
</reference>
<dbReference type="PaxDb" id="2903-EOD35256"/>
<evidence type="ECO:0000313" key="4">
    <source>
        <dbReference type="EnsemblProtists" id="EOD35256"/>
    </source>
</evidence>
<dbReference type="PROSITE" id="PS50902">
    <property type="entry name" value="FLAVODOXIN_LIKE"/>
    <property type="match status" value="1"/>
</dbReference>
<name>A0A0D3KHM1_EMIH1</name>
<dbReference type="GO" id="GO:0010181">
    <property type="term" value="F:FMN binding"/>
    <property type="evidence" value="ECO:0007669"/>
    <property type="project" value="InterPro"/>
</dbReference>
<dbReference type="GO" id="GO:0016491">
    <property type="term" value="F:oxidoreductase activity"/>
    <property type="evidence" value="ECO:0007669"/>
    <property type="project" value="TreeGrafter"/>
</dbReference>
<organism evidence="4 5">
    <name type="scientific">Emiliania huxleyi (strain CCMP1516)</name>
    <dbReference type="NCBI Taxonomy" id="280463"/>
    <lineage>
        <taxon>Eukaryota</taxon>
        <taxon>Haptista</taxon>
        <taxon>Haptophyta</taxon>
        <taxon>Prymnesiophyceae</taxon>
        <taxon>Isochrysidales</taxon>
        <taxon>Noelaerhabdaceae</taxon>
        <taxon>Emiliania</taxon>
    </lineage>
</organism>
<dbReference type="InterPro" id="IPR008254">
    <property type="entry name" value="Flavodoxin/NO_synth"/>
</dbReference>